<dbReference type="RefSeq" id="WP_172173505.1">
    <property type="nucleotide sequence ID" value="NZ_WOEZ01000199.1"/>
</dbReference>
<name>A0A972SNC1_9BURK</name>
<protein>
    <submittedName>
        <fullName evidence="1">Acetoacetate decarboxylase</fullName>
    </submittedName>
</protein>
<dbReference type="InterPro" id="IPR023375">
    <property type="entry name" value="ADC_dom_sf"/>
</dbReference>
<dbReference type="Pfam" id="PF06314">
    <property type="entry name" value="ADC"/>
    <property type="match status" value="1"/>
</dbReference>
<dbReference type="InterPro" id="IPR010451">
    <property type="entry name" value="Acetoacetate_decarboxylase"/>
</dbReference>
<keyword evidence="2" id="KW-1185">Reference proteome</keyword>
<gene>
    <name evidence="1" type="ORF">GNZ13_35840</name>
</gene>
<accession>A0A972SNC1</accession>
<evidence type="ECO:0000313" key="1">
    <source>
        <dbReference type="EMBL" id="NPT59785.1"/>
    </source>
</evidence>
<dbReference type="SUPFAM" id="SSF160104">
    <property type="entry name" value="Acetoacetate decarboxylase-like"/>
    <property type="match status" value="1"/>
</dbReference>
<evidence type="ECO:0000313" key="2">
    <source>
        <dbReference type="Proteomes" id="UP000655523"/>
    </source>
</evidence>
<dbReference type="Gene3D" id="2.40.400.10">
    <property type="entry name" value="Acetoacetate decarboxylase-like"/>
    <property type="match status" value="1"/>
</dbReference>
<proteinExistence type="predicted"/>
<comment type="caution">
    <text evidence="1">The sequence shown here is derived from an EMBL/GenBank/DDBJ whole genome shotgun (WGS) entry which is preliminary data.</text>
</comment>
<dbReference type="AlphaFoldDB" id="A0A972SNC1"/>
<sequence>MLKGYTVPRTPLGKSSLNPPPPWHYSGDVIGVEFWASPDATAATLPQGLTPDPDTNGHAVVLFIDWQFTGEQDEYLDPARYQYREFLLLVDARYGDRRVAWCPYIFVDNDAALARGWIQGFPKRLASVYQTRSYVAPSKAAAPVAPGGRFGASMSASGQRLVEARVTLREPVADPSTLLSRPTVNLRYFPSLSAGQHDQPAINELVLSITDDLKVVDAWVGDGTVTFPEAAGEELSALAPVRNGAGFRMGISYTVTDLQLLEDLTQRDAG</sequence>
<organism evidence="1 2">
    <name type="scientific">Paraburkholderia elongata</name>
    <dbReference type="NCBI Taxonomy" id="2675747"/>
    <lineage>
        <taxon>Bacteria</taxon>
        <taxon>Pseudomonadati</taxon>
        <taxon>Pseudomonadota</taxon>
        <taxon>Betaproteobacteria</taxon>
        <taxon>Burkholderiales</taxon>
        <taxon>Burkholderiaceae</taxon>
        <taxon>Paraburkholderia</taxon>
    </lineage>
</organism>
<dbReference type="Proteomes" id="UP000655523">
    <property type="component" value="Unassembled WGS sequence"/>
</dbReference>
<dbReference type="EMBL" id="WOEZ01000199">
    <property type="protein sequence ID" value="NPT59785.1"/>
    <property type="molecule type" value="Genomic_DNA"/>
</dbReference>
<dbReference type="GO" id="GO:0016829">
    <property type="term" value="F:lyase activity"/>
    <property type="evidence" value="ECO:0007669"/>
    <property type="project" value="InterPro"/>
</dbReference>
<reference evidence="1 2" key="1">
    <citation type="submission" date="2019-11" db="EMBL/GenBank/DDBJ databases">
        <title>Metabolism of dissolved organic matter in forest soils.</title>
        <authorList>
            <person name="Cyle K.T."/>
            <person name="Wilhelm R.C."/>
            <person name="Martinez C.E."/>
        </authorList>
    </citation>
    <scope>NUCLEOTIDE SEQUENCE [LARGE SCALE GENOMIC DNA]</scope>
    <source>
        <strain evidence="1 2">5N</strain>
    </source>
</reference>